<keyword evidence="2" id="KW-1185">Reference proteome</keyword>
<accession>M4B5B3</accession>
<protein>
    <submittedName>
        <fullName evidence="1">Uncharacterized protein</fullName>
    </submittedName>
</protein>
<reference evidence="2" key="1">
    <citation type="journal article" date="2010" name="Science">
        <title>Signatures of adaptation to obligate biotrophy in the Hyaloperonospora arabidopsidis genome.</title>
        <authorList>
            <person name="Baxter L."/>
            <person name="Tripathy S."/>
            <person name="Ishaque N."/>
            <person name="Boot N."/>
            <person name="Cabral A."/>
            <person name="Kemen E."/>
            <person name="Thines M."/>
            <person name="Ah-Fong A."/>
            <person name="Anderson R."/>
            <person name="Badejoko W."/>
            <person name="Bittner-Eddy P."/>
            <person name="Boore J.L."/>
            <person name="Chibucos M.C."/>
            <person name="Coates M."/>
            <person name="Dehal P."/>
            <person name="Delehaunty K."/>
            <person name="Dong S."/>
            <person name="Downton P."/>
            <person name="Dumas B."/>
            <person name="Fabro G."/>
            <person name="Fronick C."/>
            <person name="Fuerstenberg S.I."/>
            <person name="Fulton L."/>
            <person name="Gaulin E."/>
            <person name="Govers F."/>
            <person name="Hughes L."/>
            <person name="Humphray S."/>
            <person name="Jiang R.H."/>
            <person name="Judelson H."/>
            <person name="Kamoun S."/>
            <person name="Kyung K."/>
            <person name="Meijer H."/>
            <person name="Minx P."/>
            <person name="Morris P."/>
            <person name="Nelson J."/>
            <person name="Phuntumart V."/>
            <person name="Qutob D."/>
            <person name="Rehmany A."/>
            <person name="Rougon-Cardoso A."/>
            <person name="Ryden P."/>
            <person name="Torto-Alalibo T."/>
            <person name="Studholme D."/>
            <person name="Wang Y."/>
            <person name="Win J."/>
            <person name="Wood J."/>
            <person name="Clifton S.W."/>
            <person name="Rogers J."/>
            <person name="Van den Ackerveken G."/>
            <person name="Jones J.D."/>
            <person name="McDowell J.M."/>
            <person name="Beynon J."/>
            <person name="Tyler B.M."/>
        </authorList>
    </citation>
    <scope>NUCLEOTIDE SEQUENCE [LARGE SCALE GENOMIC DNA]</scope>
    <source>
        <strain evidence="2">Emoy2</strain>
    </source>
</reference>
<dbReference type="InParanoid" id="M4B5B3"/>
<evidence type="ECO:0000313" key="1">
    <source>
        <dbReference type="EnsemblProtists" id="HpaP801463"/>
    </source>
</evidence>
<evidence type="ECO:0000313" key="2">
    <source>
        <dbReference type="Proteomes" id="UP000011713"/>
    </source>
</evidence>
<dbReference type="VEuPathDB" id="FungiDB:HpaG801463"/>
<proteinExistence type="predicted"/>
<dbReference type="Proteomes" id="UP000011713">
    <property type="component" value="Unassembled WGS sequence"/>
</dbReference>
<dbReference type="HOGENOM" id="CLU_2627221_0_0_1"/>
<dbReference type="EnsemblProtists" id="HpaT801463">
    <property type="protein sequence ID" value="HpaP801463"/>
    <property type="gene ID" value="HpaG801463"/>
</dbReference>
<name>M4B5B3_HYAAE</name>
<reference evidence="1" key="2">
    <citation type="submission" date="2015-06" db="UniProtKB">
        <authorList>
            <consortium name="EnsemblProtists"/>
        </authorList>
    </citation>
    <scope>IDENTIFICATION</scope>
    <source>
        <strain evidence="1">Emoy2</strain>
    </source>
</reference>
<dbReference type="AlphaFoldDB" id="M4B5B3"/>
<sequence>MNCTSVPNAHLLGVGKLPIVKATGRIARSLCLWRPRYTQFGQRAYGGRHRIHRKFRSASPQSTDRVDLSGVMYNRPQQ</sequence>
<organism evidence="1 2">
    <name type="scientific">Hyaloperonospora arabidopsidis (strain Emoy2)</name>
    <name type="common">Downy mildew agent</name>
    <name type="synonym">Peronospora arabidopsidis</name>
    <dbReference type="NCBI Taxonomy" id="559515"/>
    <lineage>
        <taxon>Eukaryota</taxon>
        <taxon>Sar</taxon>
        <taxon>Stramenopiles</taxon>
        <taxon>Oomycota</taxon>
        <taxon>Peronosporomycetes</taxon>
        <taxon>Peronosporales</taxon>
        <taxon>Peronosporaceae</taxon>
        <taxon>Hyaloperonospora</taxon>
    </lineage>
</organism>
<dbReference type="EMBL" id="JH598388">
    <property type="status" value="NOT_ANNOTATED_CDS"/>
    <property type="molecule type" value="Genomic_DNA"/>
</dbReference>